<evidence type="ECO:0000313" key="1">
    <source>
        <dbReference type="EMBL" id="BAB59376.1"/>
    </source>
</evidence>
<organism evidence="1 2">
    <name type="scientific">Thermoplasma volcanium (strain ATCC 51530 / DSM 4299 / JCM 9571 / NBRC 15438 / GSS1)</name>
    <dbReference type="NCBI Taxonomy" id="273116"/>
    <lineage>
        <taxon>Archaea</taxon>
        <taxon>Methanobacteriati</taxon>
        <taxon>Thermoplasmatota</taxon>
        <taxon>Thermoplasmata</taxon>
        <taxon>Thermoplasmatales</taxon>
        <taxon>Thermoplasmataceae</taxon>
        <taxon>Thermoplasma</taxon>
    </lineage>
</organism>
<gene>
    <name evidence="1" type="ORF">TVG0244352</name>
</gene>
<sequence>MGSGLNAERPCLSKCKARHLYRIEYRYPAARLPADDQIAMTGNQRLIENFFIEIR</sequence>
<dbReference type="AlphaFoldDB" id="Q97C70"/>
<name>Q97C70_THEVO</name>
<protein>
    <submittedName>
        <fullName evidence="1">TVG0244352 protein</fullName>
    </submittedName>
</protein>
<dbReference type="KEGG" id="tvo:TVG0244352"/>
<dbReference type="Proteomes" id="UP000001017">
    <property type="component" value="Chromosome"/>
</dbReference>
<reference evidence="1 2" key="1">
    <citation type="journal article" date="1999" name="Proc. Jpn. Acad.">
        <title>Determination of the complete genomic DNA sequence of Thermoplasma volvanium GSS1.</title>
        <authorList>
            <person name="Kawashima T."/>
            <person name="Yamamoto Y."/>
            <person name="Aramaki H."/>
            <person name="Nunoshiba T."/>
            <person name="Kawamoto T."/>
            <person name="Watanabe K."/>
            <person name="Yamazaki M."/>
            <person name="Kanehori K."/>
            <person name="Amano N."/>
            <person name="Ohya Y."/>
            <person name="Makino K."/>
            <person name="Suzuki M."/>
        </authorList>
    </citation>
    <scope>NUCLEOTIDE SEQUENCE [LARGE SCALE GENOMIC DNA]</scope>
    <source>
        <strain evidence="2">ATCC 51530 / DSM 4299 / JCM 9571 / NBRC 15438 / GSS1</strain>
    </source>
</reference>
<dbReference type="HOGENOM" id="CLU_3021184_0_0_2"/>
<dbReference type="PaxDb" id="273116-14324448"/>
<accession>Q97C70</accession>
<proteinExistence type="predicted"/>
<keyword evidence="2" id="KW-1185">Reference proteome</keyword>
<evidence type="ECO:0000313" key="2">
    <source>
        <dbReference type="Proteomes" id="UP000001017"/>
    </source>
</evidence>
<dbReference type="EMBL" id="BA000011">
    <property type="protein sequence ID" value="BAB59376.1"/>
    <property type="molecule type" value="Genomic_DNA"/>
</dbReference>
<reference evidence="1 2" key="2">
    <citation type="journal article" date="2000" name="Proc. Natl. Acad. Sci. U.S.A.">
        <title>Archaeal adaptation to higher temperatures revealed by genomic sequence of Thermoplasma volcanium.</title>
        <authorList>
            <person name="Kawashima T."/>
            <person name="Amano N."/>
            <person name="Koike H."/>
            <person name="Makino S."/>
            <person name="Higuchi S."/>
            <person name="Kawashima-Ohya Y."/>
            <person name="Watanabe K."/>
            <person name="Yamazaki M."/>
            <person name="Kanehori K."/>
            <person name="Kawamoto T."/>
            <person name="Nunoshiba T."/>
            <person name="Yamamoto Y."/>
            <person name="Aramaki H."/>
            <person name="Makino K."/>
            <person name="Suzuki M."/>
        </authorList>
    </citation>
    <scope>NUCLEOTIDE SEQUENCE [LARGE SCALE GENOMIC DNA]</scope>
    <source>
        <strain evidence="2">ATCC 51530 / DSM 4299 / JCM 9571 / NBRC 15438 / GSS1</strain>
    </source>
</reference>